<gene>
    <name evidence="3" type="ORF">LMF89_09370</name>
</gene>
<evidence type="ECO:0000256" key="1">
    <source>
        <dbReference type="SAM" id="Coils"/>
    </source>
</evidence>
<evidence type="ECO:0000313" key="4">
    <source>
        <dbReference type="Proteomes" id="UP001165492"/>
    </source>
</evidence>
<dbReference type="RefSeq" id="WP_229534820.1">
    <property type="nucleotide sequence ID" value="NZ_JAJHJB010000010.1"/>
</dbReference>
<dbReference type="InterPro" id="IPR027417">
    <property type="entry name" value="P-loop_NTPase"/>
</dbReference>
<dbReference type="Gene3D" id="3.40.50.300">
    <property type="entry name" value="P-loop containing nucleotide triphosphate hydrolases"/>
    <property type="match status" value="1"/>
</dbReference>
<protein>
    <submittedName>
        <fullName evidence="3">AAA family ATPase</fullName>
    </submittedName>
</protein>
<accession>A0ABS8HQW6</accession>
<dbReference type="Pfam" id="PF13476">
    <property type="entry name" value="AAA_23"/>
    <property type="match status" value="1"/>
</dbReference>
<feature type="coiled-coil region" evidence="1">
    <location>
        <begin position="265"/>
        <end position="292"/>
    </location>
</feature>
<dbReference type="Proteomes" id="UP001165492">
    <property type="component" value="Unassembled WGS sequence"/>
</dbReference>
<sequence length="548" mass="62294">MKINAIEINKFIGIDILRYNPGNLTVFIGPKGSGKSSALEAVETAVSNTKRRTEVIRHGSDEATIFVKTDTGLEIDRRIRDNKADYLKLRQEGQGIKSTESELRKYVSGDIFRPLDFIDMSPQEQTKIILSMIKMQYSDKEINGWFGEDVDVLSNINTSKHLLQILRDIESAKYKEREEVNREIKSLEIDVKNIEAALPANYNGEEWKVLKVQDYYNKVAEAQKTNNLIAEAERLQTGITDKIESLKTTAEGAKSKIQMKFTEQRQDLKDIIDLSKNKIEKAQNTIDSSTSKLTIEQHNLTTKMNDEIAAIKEKYANLGIQLVKEINKENTEQQEIISQQNQRIAAKEQEITSLSDLEKQELKAEDTATESAIEKENLRVGTATEWLKNHQVTDIEPLQVEADKVANMQSYLREWDRMLDIRDGKLATKKAYSDTLTNLINVARNKPAELLKQHKLPIDGISVDENSMIRINGTLLDGLSDGEKLEAAFKIALQRMGEMRIIFLDGFEKLNKTEQDKIADICEDNDIQAFVTITKDTESGEFEIKESL</sequence>
<dbReference type="SUPFAM" id="SSF52540">
    <property type="entry name" value="P-loop containing nucleoside triphosphate hydrolases"/>
    <property type="match status" value="2"/>
</dbReference>
<dbReference type="EMBL" id="JAJHJB010000010">
    <property type="protein sequence ID" value="MCC5465571.1"/>
    <property type="molecule type" value="Genomic_DNA"/>
</dbReference>
<name>A0ABS8HQW6_9FIRM</name>
<feature type="coiled-coil region" evidence="1">
    <location>
        <begin position="323"/>
        <end position="357"/>
    </location>
</feature>
<comment type="caution">
    <text evidence="3">The sequence shown here is derived from an EMBL/GenBank/DDBJ whole genome shotgun (WGS) entry which is preliminary data.</text>
</comment>
<dbReference type="InterPro" id="IPR038729">
    <property type="entry name" value="Rad50/SbcC_AAA"/>
</dbReference>
<evidence type="ECO:0000259" key="2">
    <source>
        <dbReference type="Pfam" id="PF13476"/>
    </source>
</evidence>
<keyword evidence="1" id="KW-0175">Coiled coil</keyword>
<organism evidence="3 4">
    <name type="scientific">Pelosinus baikalensis</name>
    <dbReference type="NCBI Taxonomy" id="2892015"/>
    <lineage>
        <taxon>Bacteria</taxon>
        <taxon>Bacillati</taxon>
        <taxon>Bacillota</taxon>
        <taxon>Negativicutes</taxon>
        <taxon>Selenomonadales</taxon>
        <taxon>Sporomusaceae</taxon>
        <taxon>Pelosinus</taxon>
    </lineage>
</organism>
<reference evidence="3" key="1">
    <citation type="submission" date="2021-11" db="EMBL/GenBank/DDBJ databases">
        <title>Description of a new species Pelosinus isolated from the bottom sediments of Lake Baikal.</title>
        <authorList>
            <person name="Zakharyuk A."/>
        </authorList>
    </citation>
    <scope>NUCLEOTIDE SEQUENCE</scope>
    <source>
        <strain evidence="3">Bkl1</strain>
    </source>
</reference>
<proteinExistence type="predicted"/>
<feature type="domain" description="Rad50/SbcC-type AAA" evidence="2">
    <location>
        <begin position="22"/>
        <end position="253"/>
    </location>
</feature>
<evidence type="ECO:0000313" key="3">
    <source>
        <dbReference type="EMBL" id="MCC5465571.1"/>
    </source>
</evidence>
<keyword evidence="4" id="KW-1185">Reference proteome</keyword>